<evidence type="ECO:0000313" key="3">
    <source>
        <dbReference type="EMBL" id="QII13489.1"/>
    </source>
</evidence>
<keyword evidence="1" id="KW-0472">Membrane</keyword>
<proteinExistence type="predicted"/>
<dbReference type="EMBL" id="CT030148">
    <property type="protein sequence ID" value="CAJ70761.1"/>
    <property type="molecule type" value="Genomic_DNA"/>
</dbReference>
<reference evidence="2" key="1">
    <citation type="journal article" date="2006" name="Nature">
        <title>Deciphering the evolution and metabolism of an anammox bacterium from a community genome.</title>
        <authorList>
            <person name="Strous M."/>
            <person name="Pelletier E."/>
            <person name="Mangenot S."/>
            <person name="Rattei T."/>
            <person name="Lehner A."/>
            <person name="Taylor M.W."/>
            <person name="Horn M."/>
            <person name="Daims H."/>
            <person name="Bartol-Mavel D."/>
            <person name="Wincker P."/>
            <person name="Barbe V."/>
            <person name="Fonknechten N."/>
            <person name="Vallenet D."/>
            <person name="Segurens B."/>
            <person name="Schenowitz-Truong C."/>
            <person name="Medigue C."/>
            <person name="Collingro A."/>
            <person name="Snel B."/>
            <person name="Dutilh B.E."/>
            <person name="OpDenCamp H.J.M."/>
            <person name="vanDerDrift C."/>
            <person name="Cirpus I."/>
            <person name="vanDePas-Schoonen K.T."/>
            <person name="Harhangi H.R."/>
            <person name="vanNiftrik L."/>
            <person name="Schmid M."/>
            <person name="Keltjens J."/>
            <person name="vanDeVossenberg J."/>
            <person name="Kartal B."/>
            <person name="Meier H."/>
            <person name="Frishman D."/>
            <person name="Huynen M.A."/>
            <person name="Mewes H."/>
            <person name="Weissenbach J."/>
            <person name="Jetten M.S.M."/>
            <person name="Wagner M."/>
            <person name="LePaslier D."/>
        </authorList>
    </citation>
    <scope>NUCLEOTIDE SEQUENCE</scope>
</reference>
<keyword evidence="1" id="KW-0812">Transmembrane</keyword>
<sequence length="96" mass="11610">MEEDEAIKHQNRRRKPDFWIRSLRWFVVTSWILMITALLIFGAAIPEVESFFDRKFSMQLISTWNRKLSSYLFHNNDRLALCKHYRAGYKLQEMPA</sequence>
<dbReference type="EMBL" id="CP049055">
    <property type="protein sequence ID" value="QII13489.1"/>
    <property type="molecule type" value="Genomic_DNA"/>
</dbReference>
<dbReference type="EMBL" id="LT934425">
    <property type="protein sequence ID" value="SOH05494.1"/>
    <property type="molecule type" value="Genomic_DNA"/>
</dbReference>
<feature type="transmembrane region" description="Helical" evidence="1">
    <location>
        <begin position="23"/>
        <end position="45"/>
    </location>
</feature>
<keyword evidence="5" id="KW-1185">Reference proteome</keyword>
<name>Q1Q7G4_KUEST</name>
<organism evidence="2">
    <name type="scientific">Kuenenia stuttgartiensis</name>
    <dbReference type="NCBI Taxonomy" id="174633"/>
    <lineage>
        <taxon>Bacteria</taxon>
        <taxon>Pseudomonadati</taxon>
        <taxon>Planctomycetota</taxon>
        <taxon>Candidatus Brocadiia</taxon>
        <taxon>Candidatus Brocadiales</taxon>
        <taxon>Candidatus Brocadiaceae</taxon>
        <taxon>Candidatus Kuenenia</taxon>
    </lineage>
</organism>
<evidence type="ECO:0000313" key="6">
    <source>
        <dbReference type="Proteomes" id="UP000501926"/>
    </source>
</evidence>
<gene>
    <name evidence="3" type="ORF">KsCSTR_41100</name>
    <name evidence="4" type="ORF">KSMBR1_3015</name>
    <name evidence="2" type="ORF">kusta0016</name>
</gene>
<dbReference type="Proteomes" id="UP000501926">
    <property type="component" value="Chromosome"/>
</dbReference>
<dbReference type="Proteomes" id="UP000221734">
    <property type="component" value="Chromosome Kuenenia_stuttgartiensis_MBR1"/>
</dbReference>
<reference evidence="3 6" key="5">
    <citation type="submission" date="2020-02" db="EMBL/GenBank/DDBJ databases">
        <title>Newly sequenced genome of strain CSTR1 showed variability in Candidatus Kuenenia stuttgartiensis genomes.</title>
        <authorList>
            <person name="Ding C."/>
            <person name="Adrian L."/>
        </authorList>
    </citation>
    <scope>NUCLEOTIDE SEQUENCE [LARGE SCALE GENOMIC DNA]</scope>
    <source>
        <strain evidence="3 6">CSTR1</strain>
    </source>
</reference>
<evidence type="ECO:0000256" key="1">
    <source>
        <dbReference type="SAM" id="Phobius"/>
    </source>
</evidence>
<evidence type="ECO:0000313" key="5">
    <source>
        <dbReference type="Proteomes" id="UP000221734"/>
    </source>
</evidence>
<evidence type="ECO:0000313" key="4">
    <source>
        <dbReference type="EMBL" id="SOH05494.1"/>
    </source>
</evidence>
<reference evidence="4" key="3">
    <citation type="submission" date="2017-10" db="EMBL/GenBank/DDBJ databases">
        <authorList>
            <person name="Banno H."/>
            <person name="Chua N.-H."/>
        </authorList>
    </citation>
    <scope>NUCLEOTIDE SEQUENCE [LARGE SCALE GENOMIC DNA]</scope>
    <source>
        <strain evidence="4">Kuenenia_mbr1_ru-nijmegen</strain>
    </source>
</reference>
<keyword evidence="1" id="KW-1133">Transmembrane helix</keyword>
<reference evidence="5" key="4">
    <citation type="submission" date="2017-10" db="EMBL/GenBank/DDBJ databases">
        <authorList>
            <person name="Frank J."/>
        </authorList>
    </citation>
    <scope>NUCLEOTIDE SEQUENCE [LARGE SCALE GENOMIC DNA]</scope>
</reference>
<protein>
    <submittedName>
        <fullName evidence="2">Uncharacterized protein</fullName>
    </submittedName>
</protein>
<dbReference type="KEGG" id="kst:KSMBR1_3015"/>
<evidence type="ECO:0000313" key="2">
    <source>
        <dbReference type="EMBL" id="CAJ70761.1"/>
    </source>
</evidence>
<accession>Q1Q7G4</accession>
<reference evidence="2" key="2">
    <citation type="submission" date="2006-01" db="EMBL/GenBank/DDBJ databases">
        <authorList>
            <person name="Genoscope"/>
        </authorList>
    </citation>
    <scope>NUCLEOTIDE SEQUENCE</scope>
</reference>
<dbReference type="AlphaFoldDB" id="Q1Q7G4"/>